<evidence type="ECO:0000256" key="6">
    <source>
        <dbReference type="ARBA" id="ARBA00022989"/>
    </source>
</evidence>
<keyword evidence="4" id="KW-1003">Cell membrane</keyword>
<dbReference type="AlphaFoldDB" id="C4RAB3"/>
<dbReference type="NCBIfam" id="TIGR00835">
    <property type="entry name" value="agcS"/>
    <property type="match status" value="1"/>
</dbReference>
<evidence type="ECO:0000256" key="4">
    <source>
        <dbReference type="ARBA" id="ARBA00022475"/>
    </source>
</evidence>
<dbReference type="PANTHER" id="PTHR30330:SF3">
    <property type="entry name" value="TRANSCRIPTIONAL REGULATOR, LRP FAMILY"/>
    <property type="match status" value="1"/>
</dbReference>
<evidence type="ECO:0000256" key="3">
    <source>
        <dbReference type="ARBA" id="ARBA00022448"/>
    </source>
</evidence>
<evidence type="ECO:0000256" key="2">
    <source>
        <dbReference type="ARBA" id="ARBA00009261"/>
    </source>
</evidence>
<evidence type="ECO:0000256" key="5">
    <source>
        <dbReference type="ARBA" id="ARBA00022692"/>
    </source>
</evidence>
<dbReference type="EMBL" id="MCGG01000070">
    <property type="protein sequence ID" value="OEJ64455.1"/>
    <property type="molecule type" value="Genomic_DNA"/>
</dbReference>
<keyword evidence="8" id="KW-0769">Symport</keyword>
<feature type="transmembrane region" description="Helical" evidence="8">
    <location>
        <begin position="185"/>
        <end position="204"/>
    </location>
</feature>
<comment type="similarity">
    <text evidence="2 8">Belongs to the alanine or glycine:cation symporter (AGCS) (TC 2.A.25) family.</text>
</comment>
<evidence type="ECO:0000256" key="7">
    <source>
        <dbReference type="ARBA" id="ARBA00023136"/>
    </source>
</evidence>
<comment type="subcellular location">
    <subcellularLocation>
        <location evidence="8">Cell inner membrane</location>
        <topology evidence="8">Multi-pass membrane protein</topology>
    </subcellularLocation>
    <subcellularLocation>
        <location evidence="1">Cell membrane</location>
        <topology evidence="1">Multi-pass membrane protein</topology>
    </subcellularLocation>
</comment>
<dbReference type="RefSeq" id="WP_069959228.1">
    <property type="nucleotide sequence ID" value="NZ_MCGG01000070.1"/>
</dbReference>
<dbReference type="OrthoDB" id="9806926at2"/>
<dbReference type="Pfam" id="PF01235">
    <property type="entry name" value="Na_Ala_symp"/>
    <property type="match status" value="1"/>
</dbReference>
<feature type="transmembrane region" description="Helical" evidence="8">
    <location>
        <begin position="240"/>
        <end position="260"/>
    </location>
</feature>
<keyword evidence="6 8" id="KW-1133">Transmembrane helix</keyword>
<reference evidence="11" key="2">
    <citation type="submission" date="2016-07" db="EMBL/GenBank/DDBJ databases">
        <authorList>
            <person name="Florea S."/>
            <person name="Webb J.S."/>
            <person name="Jaromczyk J."/>
            <person name="Schardl C.L."/>
        </authorList>
    </citation>
    <scope>NUCLEOTIDE SEQUENCE [LARGE SCALE GENOMIC DNA]</scope>
    <source>
        <strain evidence="11">MV-1</strain>
    </source>
</reference>
<feature type="transmembrane region" description="Helical" evidence="8">
    <location>
        <begin position="345"/>
        <end position="365"/>
    </location>
</feature>
<dbReference type="Proteomes" id="UP000095347">
    <property type="component" value="Unassembled WGS sequence"/>
</dbReference>
<evidence type="ECO:0000313" key="9">
    <source>
        <dbReference type="EMBL" id="CAV30758.1"/>
    </source>
</evidence>
<proteinExistence type="inferred from homology"/>
<keyword evidence="7 8" id="KW-0472">Membrane</keyword>
<dbReference type="PANTHER" id="PTHR30330">
    <property type="entry name" value="AGSS FAMILY TRANSPORTER, SODIUM-ALANINE"/>
    <property type="match status" value="1"/>
</dbReference>
<keyword evidence="5 8" id="KW-0812">Transmembrane</keyword>
<dbReference type="GO" id="GO:0005283">
    <property type="term" value="F:amino acid:sodium symporter activity"/>
    <property type="evidence" value="ECO:0007669"/>
    <property type="project" value="InterPro"/>
</dbReference>
<feature type="transmembrane region" description="Helical" evidence="8">
    <location>
        <begin position="94"/>
        <end position="115"/>
    </location>
</feature>
<keyword evidence="3 8" id="KW-0813">Transport</keyword>
<dbReference type="PROSITE" id="PS00873">
    <property type="entry name" value="NA_ALANINE_SYMP"/>
    <property type="match status" value="1"/>
</dbReference>
<feature type="transmembrane region" description="Helical" evidence="8">
    <location>
        <begin position="296"/>
        <end position="325"/>
    </location>
</feature>
<evidence type="ECO:0000256" key="1">
    <source>
        <dbReference type="ARBA" id="ARBA00004651"/>
    </source>
</evidence>
<feature type="transmembrane region" description="Helical" evidence="8">
    <location>
        <begin position="144"/>
        <end position="164"/>
    </location>
</feature>
<dbReference type="GO" id="GO:0005886">
    <property type="term" value="C:plasma membrane"/>
    <property type="evidence" value="ECO:0007669"/>
    <property type="project" value="UniProtKB-SubCell"/>
</dbReference>
<dbReference type="STRING" id="28181.BEN30_16290"/>
<feature type="transmembrane region" description="Helical" evidence="8">
    <location>
        <begin position="12"/>
        <end position="33"/>
    </location>
</feature>
<protein>
    <submittedName>
        <fullName evidence="9">Sodium:alanine symporter</fullName>
    </submittedName>
</protein>
<feature type="transmembrane region" description="Helical" evidence="8">
    <location>
        <begin position="210"/>
        <end position="228"/>
    </location>
</feature>
<evidence type="ECO:0000256" key="8">
    <source>
        <dbReference type="RuleBase" id="RU363064"/>
    </source>
</evidence>
<feature type="transmembrane region" description="Helical" evidence="8">
    <location>
        <begin position="385"/>
        <end position="402"/>
    </location>
</feature>
<reference evidence="9" key="1">
    <citation type="journal article" date="2009" name="Environ. Microbiol.">
        <title>Comparative analysis of magnetosome gene clusters in magnetotactic bacteria provides further evidence for horizontal gene transfer.</title>
        <authorList>
            <person name="Jogler C."/>
            <person name="Kube M."/>
            <person name="Schubbe S."/>
            <person name="Ullrich S."/>
            <person name="Teeling H."/>
            <person name="Bazylinski D.A."/>
            <person name="Reinhardt R."/>
            <person name="Schuler D."/>
        </authorList>
    </citation>
    <scope>NUCLEOTIDE SEQUENCE</scope>
    <source>
        <strain evidence="9">Type strain: MV-1</strain>
    </source>
</reference>
<reference evidence="10" key="3">
    <citation type="submission" date="2016-07" db="EMBL/GenBank/DDBJ databases">
        <authorList>
            <person name="Trubitsyn D."/>
            <person name="Abreu F.A."/>
            <person name="Ward B."/>
            <person name="Taylor T."/>
            <person name="Hattori M."/>
            <person name="Kondo S."/>
            <person name="Trivedi U."/>
            <person name="Staniland S."/>
            <person name="Lins U."/>
            <person name="Bazylinski D.A."/>
        </authorList>
    </citation>
    <scope>NUCLEOTIDE SEQUENCE</scope>
    <source>
        <strain evidence="10">MV-1</strain>
    </source>
</reference>
<feature type="transmembrane region" description="Helical" evidence="8">
    <location>
        <begin position="408"/>
        <end position="426"/>
    </location>
</feature>
<evidence type="ECO:0000313" key="11">
    <source>
        <dbReference type="Proteomes" id="UP000095347"/>
    </source>
</evidence>
<dbReference type="EMBL" id="FP102531">
    <property type="protein sequence ID" value="CAV30758.1"/>
    <property type="molecule type" value="Genomic_DNA"/>
</dbReference>
<gene>
    <name evidence="10" type="ORF">BEN30_16290</name>
    <name evidence="9" type="ORF">mv1g00011</name>
</gene>
<accession>C4RAB3</accession>
<organism evidence="9">
    <name type="scientific">Magnetovibrio blakemorei</name>
    <dbReference type="NCBI Taxonomy" id="28181"/>
    <lineage>
        <taxon>Bacteria</taxon>
        <taxon>Pseudomonadati</taxon>
        <taxon>Pseudomonadota</taxon>
        <taxon>Alphaproteobacteria</taxon>
        <taxon>Rhodospirillales</taxon>
        <taxon>Magnetovibrionaceae</taxon>
        <taxon>Magnetovibrio</taxon>
    </lineage>
</organism>
<dbReference type="PRINTS" id="PR00175">
    <property type="entry name" value="NAALASMPORT"/>
</dbReference>
<name>C4RAB3_9PROT</name>
<keyword evidence="8" id="KW-0997">Cell inner membrane</keyword>
<dbReference type="InterPro" id="IPR001463">
    <property type="entry name" value="Na/Ala_symport"/>
</dbReference>
<feature type="transmembrane region" description="Helical" evidence="8">
    <location>
        <begin position="64"/>
        <end position="88"/>
    </location>
</feature>
<evidence type="ECO:0000313" key="10">
    <source>
        <dbReference type="EMBL" id="OEJ64455.1"/>
    </source>
</evidence>
<sequence>METLSSWLWNPFLAFIYLELGIVFTFATQGAAFKGMIDEVRTLFFHRGAETGLEHERSVAHHHAFFAALAASVGVGNLAGVGTAIHLGGPGALFWMWMSALAGMSFRMTSAYWAVKLARRGDNPELFATPMLYIVTLVKGRWKWLATGLAGVLMVKGMVTANLIQSNSVAQAISGEIGISNLTTAVLLGTAVSLVVVGGFKTILKLSTTLAPWMILGYMLGGWAILLFTEAHTLEALMSVFKYAFHPYSVAGGVAGYAVLETVQFGVARGVFSHGSGIGITPFWQGANHDHPARGAYMAAAVPVADTLIICTTTALVILTAGQWLDTTGAYLTVSSFTHFLGTGGRYMVTACLIVFAFTTIINWAHFSERCFVFLGGVNVKRFRLVFASMTFIGPFLPLAPLWSLGDIMVGSALLLHLLPLTYIVLKHTRVMRNDLALTATNALDG</sequence>
<keyword evidence="11" id="KW-1185">Reference proteome</keyword>